<dbReference type="Gene3D" id="3.60.130.10">
    <property type="entry name" value="Clavaminate synthase-like"/>
    <property type="match status" value="1"/>
</dbReference>
<dbReference type="InterPro" id="IPR038492">
    <property type="entry name" value="GBBH-like_N_sf"/>
</dbReference>
<feature type="domain" description="Gamma-butyrobetaine hydroxylase-like N-terminal" evidence="8">
    <location>
        <begin position="80"/>
        <end position="125"/>
    </location>
</feature>
<protein>
    <submittedName>
        <fullName evidence="9">Clavaminate synthase-like protein</fullName>
    </submittedName>
</protein>
<evidence type="ECO:0000313" key="10">
    <source>
        <dbReference type="Proteomes" id="UP000800235"/>
    </source>
</evidence>
<evidence type="ECO:0000256" key="3">
    <source>
        <dbReference type="ARBA" id="ARBA00022723"/>
    </source>
</evidence>
<keyword evidence="6" id="KW-0408">Iron</keyword>
<keyword evidence="10" id="KW-1185">Reference proteome</keyword>
<dbReference type="AlphaFoldDB" id="A0A9P4NMF4"/>
<organism evidence="9 10">
    <name type="scientific">Tothia fuscella</name>
    <dbReference type="NCBI Taxonomy" id="1048955"/>
    <lineage>
        <taxon>Eukaryota</taxon>
        <taxon>Fungi</taxon>
        <taxon>Dikarya</taxon>
        <taxon>Ascomycota</taxon>
        <taxon>Pezizomycotina</taxon>
        <taxon>Dothideomycetes</taxon>
        <taxon>Pleosporomycetidae</taxon>
        <taxon>Venturiales</taxon>
        <taxon>Cylindrosympodiaceae</taxon>
        <taxon>Tothia</taxon>
    </lineage>
</organism>
<keyword evidence="3" id="KW-0479">Metal-binding</keyword>
<name>A0A9P4NMF4_9PEZI</name>
<dbReference type="OrthoDB" id="406634at2759"/>
<keyword evidence="5" id="KW-0560">Oxidoreductase</keyword>
<dbReference type="GO" id="GO:0045329">
    <property type="term" value="P:carnitine biosynthetic process"/>
    <property type="evidence" value="ECO:0007669"/>
    <property type="project" value="TreeGrafter"/>
</dbReference>
<dbReference type="InterPro" id="IPR003819">
    <property type="entry name" value="TauD/TfdA-like"/>
</dbReference>
<dbReference type="PANTHER" id="PTHR10696:SF25">
    <property type="entry name" value="OXIDOREDUCTASE AIM17-RELATED"/>
    <property type="match status" value="1"/>
</dbReference>
<dbReference type="PANTHER" id="PTHR10696">
    <property type="entry name" value="GAMMA-BUTYROBETAINE HYDROXYLASE-RELATED"/>
    <property type="match status" value="1"/>
</dbReference>
<dbReference type="GO" id="GO:0016706">
    <property type="term" value="F:2-oxoglutarate-dependent dioxygenase activity"/>
    <property type="evidence" value="ECO:0007669"/>
    <property type="project" value="UniProtKB-ARBA"/>
</dbReference>
<comment type="similarity">
    <text evidence="2">Belongs to the gamma-BBH/TMLD family.</text>
</comment>
<dbReference type="SUPFAM" id="SSF51197">
    <property type="entry name" value="Clavaminate synthase-like"/>
    <property type="match status" value="1"/>
</dbReference>
<reference evidence="9" key="1">
    <citation type="journal article" date="2020" name="Stud. Mycol.">
        <title>101 Dothideomycetes genomes: a test case for predicting lifestyles and emergence of pathogens.</title>
        <authorList>
            <person name="Haridas S."/>
            <person name="Albert R."/>
            <person name="Binder M."/>
            <person name="Bloem J."/>
            <person name="Labutti K."/>
            <person name="Salamov A."/>
            <person name="Andreopoulos B."/>
            <person name="Baker S."/>
            <person name="Barry K."/>
            <person name="Bills G."/>
            <person name="Bluhm B."/>
            <person name="Cannon C."/>
            <person name="Castanera R."/>
            <person name="Culley D."/>
            <person name="Daum C."/>
            <person name="Ezra D."/>
            <person name="Gonzalez J."/>
            <person name="Henrissat B."/>
            <person name="Kuo A."/>
            <person name="Liang C."/>
            <person name="Lipzen A."/>
            <person name="Lutzoni F."/>
            <person name="Magnuson J."/>
            <person name="Mondo S."/>
            <person name="Nolan M."/>
            <person name="Ohm R."/>
            <person name="Pangilinan J."/>
            <person name="Park H.-J."/>
            <person name="Ramirez L."/>
            <person name="Alfaro M."/>
            <person name="Sun H."/>
            <person name="Tritt A."/>
            <person name="Yoshinaga Y."/>
            <person name="Zwiers L.-H."/>
            <person name="Turgeon B."/>
            <person name="Goodwin S."/>
            <person name="Spatafora J."/>
            <person name="Crous P."/>
            <person name="Grigoriev I."/>
        </authorList>
    </citation>
    <scope>NUCLEOTIDE SEQUENCE</scope>
    <source>
        <strain evidence="9">CBS 130266</strain>
    </source>
</reference>
<evidence type="ECO:0000259" key="7">
    <source>
        <dbReference type="Pfam" id="PF02668"/>
    </source>
</evidence>
<sequence length="475" mass="53982">MFTRSLRLPSPGFIRSRGGALGVGRGKVWTRRYSNALYGEQQEADQPSSPLDEAIKIPAAKLENENLHLDTPRKPSFHQQVEVELDGKTATFDSIFLRDSCKCPVCVNPSSTQKTFQTADIPASIEGSCQVTSELDEMDLALINWKNDISGYPEGHQTALPLDFLRESLRLENNHQTRQHIIPQRAFWESKMMNRDIAFLDYDSYMKSEKTLYQALKLIYTHGLVFIKNVPDTTAGDNAQSVTSVVERIGSLRETFYGRTWDVKSVPNAKNVAYTNVYLGLHMDLCYMDNTPHLQFLHSMRARAPGGESMFSDSFYAAEKMRQEAPELFEALRTFDVTYHYFNDGMAYRQIRPTVELVDMGDPTSPIKLINWSPPFQGPFTHDIGTKDGGKALKVYHAAAQMFDQLTNDTANMYEYRMNEGDCVIFDNRRVLHARRAFEAAKGERWLKGAYMDRDVYASKLAVLGEMYGEEGKSQ</sequence>
<dbReference type="Gene3D" id="3.30.2020.30">
    <property type="match status" value="1"/>
</dbReference>
<evidence type="ECO:0000256" key="1">
    <source>
        <dbReference type="ARBA" id="ARBA00001954"/>
    </source>
</evidence>
<evidence type="ECO:0000256" key="6">
    <source>
        <dbReference type="ARBA" id="ARBA00023004"/>
    </source>
</evidence>
<feature type="domain" description="TauD/TfdA-like" evidence="7">
    <location>
        <begin position="201"/>
        <end position="451"/>
    </location>
</feature>
<dbReference type="CDD" id="cd00250">
    <property type="entry name" value="CAS_like"/>
    <property type="match status" value="1"/>
</dbReference>
<comment type="cofactor">
    <cofactor evidence="1">
        <name>Fe(2+)</name>
        <dbReference type="ChEBI" id="CHEBI:29033"/>
    </cofactor>
</comment>
<dbReference type="Pfam" id="PF06155">
    <property type="entry name" value="GBBH-like_N"/>
    <property type="match status" value="1"/>
</dbReference>
<dbReference type="InterPro" id="IPR042098">
    <property type="entry name" value="TauD-like_sf"/>
</dbReference>
<evidence type="ECO:0000259" key="8">
    <source>
        <dbReference type="Pfam" id="PF06155"/>
    </source>
</evidence>
<dbReference type="GO" id="GO:0046872">
    <property type="term" value="F:metal ion binding"/>
    <property type="evidence" value="ECO:0007669"/>
    <property type="project" value="UniProtKB-KW"/>
</dbReference>
<dbReference type="InterPro" id="IPR010376">
    <property type="entry name" value="GBBH-like_N"/>
</dbReference>
<gene>
    <name evidence="9" type="ORF">EJ08DRAFT_637352</name>
</gene>
<dbReference type="InterPro" id="IPR050411">
    <property type="entry name" value="AlphaKG_dependent_hydroxylases"/>
</dbReference>
<dbReference type="GO" id="GO:0005739">
    <property type="term" value="C:mitochondrion"/>
    <property type="evidence" value="ECO:0007669"/>
    <property type="project" value="TreeGrafter"/>
</dbReference>
<accession>A0A9P4NMF4</accession>
<keyword evidence="4" id="KW-0223">Dioxygenase</keyword>
<dbReference type="Proteomes" id="UP000800235">
    <property type="component" value="Unassembled WGS sequence"/>
</dbReference>
<evidence type="ECO:0000313" key="9">
    <source>
        <dbReference type="EMBL" id="KAF2427592.1"/>
    </source>
</evidence>
<dbReference type="EMBL" id="MU007059">
    <property type="protein sequence ID" value="KAF2427592.1"/>
    <property type="molecule type" value="Genomic_DNA"/>
</dbReference>
<dbReference type="Pfam" id="PF02668">
    <property type="entry name" value="TauD"/>
    <property type="match status" value="1"/>
</dbReference>
<evidence type="ECO:0000256" key="4">
    <source>
        <dbReference type="ARBA" id="ARBA00022964"/>
    </source>
</evidence>
<evidence type="ECO:0000256" key="2">
    <source>
        <dbReference type="ARBA" id="ARBA00008654"/>
    </source>
</evidence>
<comment type="caution">
    <text evidence="9">The sequence shown here is derived from an EMBL/GenBank/DDBJ whole genome shotgun (WGS) entry which is preliminary data.</text>
</comment>
<proteinExistence type="inferred from homology"/>
<evidence type="ECO:0000256" key="5">
    <source>
        <dbReference type="ARBA" id="ARBA00023002"/>
    </source>
</evidence>